<dbReference type="InterPro" id="IPR014036">
    <property type="entry name" value="DeoR-like_C"/>
</dbReference>
<keyword evidence="3" id="KW-1185">Reference proteome</keyword>
<dbReference type="Proteomes" id="UP000255425">
    <property type="component" value="Unassembled WGS sequence"/>
</dbReference>
<organism evidence="2 3">
    <name type="scientific">Staphylococcus saccharolyticus</name>
    <dbReference type="NCBI Taxonomy" id="33028"/>
    <lineage>
        <taxon>Bacteria</taxon>
        <taxon>Bacillati</taxon>
        <taxon>Bacillota</taxon>
        <taxon>Bacilli</taxon>
        <taxon>Bacillales</taxon>
        <taxon>Staphylococcaceae</taxon>
        <taxon>Staphylococcus</taxon>
    </lineage>
</organism>
<dbReference type="EMBL" id="UHDZ01000001">
    <property type="protein sequence ID" value="SUM69545.1"/>
    <property type="molecule type" value="Genomic_DNA"/>
</dbReference>
<evidence type="ECO:0000313" key="2">
    <source>
        <dbReference type="EMBL" id="SUM69545.1"/>
    </source>
</evidence>
<proteinExistence type="predicted"/>
<gene>
    <name evidence="2" type="primary">lacR_2</name>
    <name evidence="2" type="ORF">NCTC11807_00874</name>
</gene>
<reference evidence="2 3" key="1">
    <citation type="submission" date="2018-06" db="EMBL/GenBank/DDBJ databases">
        <authorList>
            <consortium name="Pathogen Informatics"/>
            <person name="Doyle S."/>
        </authorList>
    </citation>
    <scope>NUCLEOTIDE SEQUENCE [LARGE SCALE GENOMIC DNA]</scope>
    <source>
        <strain evidence="2 3">NCTC11807</strain>
    </source>
</reference>
<sequence length="89" mass="10119">MTNQLLEQLRFSSNGVKDGLAMTSLIDEAYTQQIALNHSLEKYLLIDSSKVGKDDFSSFCDLKELNAVLMDNKDLEKKERIESYVEVIS</sequence>
<dbReference type="Pfam" id="PF00455">
    <property type="entry name" value="DeoRC"/>
    <property type="match status" value="1"/>
</dbReference>
<dbReference type="GO" id="GO:0016740">
    <property type="term" value="F:transferase activity"/>
    <property type="evidence" value="ECO:0007669"/>
    <property type="project" value="UniProtKB-KW"/>
</dbReference>
<keyword evidence="2" id="KW-0808">Transferase</keyword>
<evidence type="ECO:0000313" key="3">
    <source>
        <dbReference type="Proteomes" id="UP000255425"/>
    </source>
</evidence>
<dbReference type="InterPro" id="IPR037171">
    <property type="entry name" value="NagB/RpiA_transferase-like"/>
</dbReference>
<feature type="domain" description="DeoR-like transcriptional repressor C-terminal sensor" evidence="1">
    <location>
        <begin position="11"/>
        <end position="71"/>
    </location>
</feature>
<evidence type="ECO:0000259" key="1">
    <source>
        <dbReference type="Pfam" id="PF00455"/>
    </source>
</evidence>
<name>A0A380H004_9STAP</name>
<protein>
    <submittedName>
        <fullName evidence="2">Lactose phosphotransferase system repressor</fullName>
    </submittedName>
</protein>
<dbReference type="AlphaFoldDB" id="A0A380H004"/>
<dbReference type="SUPFAM" id="SSF100950">
    <property type="entry name" value="NagB/RpiA/CoA transferase-like"/>
    <property type="match status" value="1"/>
</dbReference>
<accession>A0A380H004</accession>